<evidence type="ECO:0000313" key="2">
    <source>
        <dbReference type="EMBL" id="APO80189.1"/>
    </source>
</evidence>
<name>A0A1L5PIY4_PSEPU</name>
<dbReference type="EMBL" id="CP018743">
    <property type="protein sequence ID" value="APO80189.1"/>
    <property type="molecule type" value="Genomic_DNA"/>
</dbReference>
<protein>
    <recommendedName>
        <fullName evidence="1">HNH nuclease domain-containing protein</fullName>
    </recommendedName>
</protein>
<dbReference type="InterPro" id="IPR003615">
    <property type="entry name" value="HNH_nuc"/>
</dbReference>
<sequence length="372" mass="42405">MDYANIYAALVKNAKARGLNKSKVEGYFETHHIIPRCMGGSDGKSNLVMFTGREHYIAHMLLWKAYPEEVSLMRAAHMMSSRWQSSTGVKTTSRLYAQLRLEYAVAVSEQVAGEGNPFYGKKHSEEALQSIRNSKLPYYVGQRLIHWRANNDRYMRQVLRPISVPKPFFPSKVDEFKAFRFKGALEDWLAFHCYKDFWVRSGKTSNKDFARKINRVTAGTFTSSYFKTMCERFASGWEPEGCSDFIVKALNTPCDDYILLRKSQLEKTVEEVEAEYVAEWMNTRVIKRIIIQATINSLGLKVHPNTSVAKLSLLDVAEALILWRSGNMKQKDIAQLYGVARNSLSVALSGADSWKVLKDNIEMIESIVYTGA</sequence>
<dbReference type="InterPro" id="IPR003611">
    <property type="entry name" value="NUMOD3"/>
</dbReference>
<evidence type="ECO:0000313" key="3">
    <source>
        <dbReference type="Proteomes" id="UP000185146"/>
    </source>
</evidence>
<reference evidence="2 3" key="1">
    <citation type="submission" date="2016-12" db="EMBL/GenBank/DDBJ databases">
        <title>Draft Genome Sequence of Mercury Resistant Pseudomonas DRA525.</title>
        <authorList>
            <person name="Drace K.M."/>
        </authorList>
    </citation>
    <scope>NUCLEOTIDE SEQUENCE [LARGE SCALE GENOMIC DNA]</scope>
    <source>
        <strain evidence="2 3">DRA525</strain>
    </source>
</reference>
<accession>A0A1L5PIY4</accession>
<proteinExistence type="predicted"/>
<organism evidence="2 3">
    <name type="scientific">Pseudomonas putida</name>
    <name type="common">Arthrobacter siderocapsulatus</name>
    <dbReference type="NCBI Taxonomy" id="303"/>
    <lineage>
        <taxon>Bacteria</taxon>
        <taxon>Pseudomonadati</taxon>
        <taxon>Pseudomonadota</taxon>
        <taxon>Gammaproteobacteria</taxon>
        <taxon>Pseudomonadales</taxon>
        <taxon>Pseudomonadaceae</taxon>
        <taxon>Pseudomonas</taxon>
    </lineage>
</organism>
<evidence type="ECO:0000259" key="1">
    <source>
        <dbReference type="SMART" id="SM00507"/>
    </source>
</evidence>
<dbReference type="SMART" id="SM00507">
    <property type="entry name" value="HNHc"/>
    <property type="match status" value="1"/>
</dbReference>
<dbReference type="Proteomes" id="UP000185146">
    <property type="component" value="Chromosome"/>
</dbReference>
<dbReference type="SUPFAM" id="SSF64496">
    <property type="entry name" value="DNA-binding domain of intron-encoded endonucleases"/>
    <property type="match status" value="1"/>
</dbReference>
<dbReference type="AlphaFoldDB" id="A0A1L5PIY4"/>
<gene>
    <name evidence="2" type="ORF">BL240_01240</name>
</gene>
<dbReference type="GO" id="GO:0003677">
    <property type="term" value="F:DNA binding"/>
    <property type="evidence" value="ECO:0007669"/>
    <property type="project" value="InterPro"/>
</dbReference>
<feature type="domain" description="HNH nuclease" evidence="1">
    <location>
        <begin position="5"/>
        <end position="56"/>
    </location>
</feature>
<dbReference type="RefSeq" id="WP_075043783.1">
    <property type="nucleotide sequence ID" value="NZ_CP018743.1"/>
</dbReference>
<dbReference type="CDD" id="cd00085">
    <property type="entry name" value="HNHc"/>
    <property type="match status" value="1"/>
</dbReference>
<dbReference type="Pfam" id="PF07460">
    <property type="entry name" value="NUMOD3"/>
    <property type="match status" value="1"/>
</dbReference>